<proteinExistence type="predicted"/>
<dbReference type="OrthoDB" id="327733at2"/>
<dbReference type="SUPFAM" id="SSF56300">
    <property type="entry name" value="Metallo-dependent phosphatases"/>
    <property type="match status" value="1"/>
</dbReference>
<dbReference type="Proteomes" id="UP000199531">
    <property type="component" value="Unassembled WGS sequence"/>
</dbReference>
<sequence>MQRRQLLRRGAAFFSVIAAGPLITACGGGNGNVPQPPGSGDSGPPLGTHVFSLGVASGDPRADSVVLWTRVERSNPGNNGDIPLRLQVSTSADFDTLLVNQNLVATQVYDHTVRAKITGLQPDTRYHYRFVAGRDISAIGLTKTAPAASSTREQLRFAWFTCQDWSVNHWGALDLLAAEDDLDFTVHVGDYIYETVGAAFQAGQVEPAHAPIKLPNGMPLADGSVAALTLDDYRTLYRTYRSDKRLQEVHRKFPFIAIWDDHEFSDDCWQDHQTYNNANQQQTGRRRAANQAWFEYIPVDMGDVSFDLNDQRYDNIRIYRDFQFGPLMHLVMTDQRLYRDDHAIPEALVPMAQGATLEQAMQMDTAVGARYFTPLPMLLLGQSVNLMTQQPRTSAPSILGKTQTQWWKDTMRQSTSTWKVWGNELSLSRMWADLRNHPAVTTPELKQVFAINADCWDGYPAHRTELMQHLTQNNIRNVVAITGDLHAFQCGIVRDQIGYDPRQPDAPVNPPAGQPAMVDFVAAGISSNSFFSYLQSAAQAMPALQPLVADQPTFEAFMWHGIPAGVHPTFPQGAPGNNPDMLYGDHHAQGYATATITASQMQVHFHKVRSLEGGQAPASPLLQTTRITLAAGSTTPVIG</sequence>
<dbReference type="InterPro" id="IPR018946">
    <property type="entry name" value="PhoD-like_MPP"/>
</dbReference>
<protein>
    <submittedName>
        <fullName evidence="4">Alkaline phosphatase D</fullName>
    </submittedName>
</protein>
<keyword evidence="1" id="KW-0732">Signal</keyword>
<evidence type="ECO:0000259" key="2">
    <source>
        <dbReference type="Pfam" id="PF09423"/>
    </source>
</evidence>
<dbReference type="STRING" id="1121117.SAMN02745977_00675"/>
<dbReference type="CDD" id="cd07389">
    <property type="entry name" value="MPP_PhoD"/>
    <property type="match status" value="1"/>
</dbReference>
<dbReference type="Gene3D" id="2.60.40.380">
    <property type="entry name" value="Purple acid phosphatase-like, N-terminal"/>
    <property type="match status" value="1"/>
</dbReference>
<keyword evidence="5" id="KW-1185">Reference proteome</keyword>
<dbReference type="InterPro" id="IPR038607">
    <property type="entry name" value="PhoD-like_sf"/>
</dbReference>
<accession>A0A1H8EFL7</accession>
<dbReference type="Pfam" id="PF09423">
    <property type="entry name" value="PhoD"/>
    <property type="match status" value="1"/>
</dbReference>
<organism evidence="4 5">
    <name type="scientific">Brachymonas denitrificans DSM 15123</name>
    <dbReference type="NCBI Taxonomy" id="1121117"/>
    <lineage>
        <taxon>Bacteria</taxon>
        <taxon>Pseudomonadati</taxon>
        <taxon>Pseudomonadota</taxon>
        <taxon>Betaproteobacteria</taxon>
        <taxon>Burkholderiales</taxon>
        <taxon>Comamonadaceae</taxon>
        <taxon>Brachymonas</taxon>
    </lineage>
</organism>
<dbReference type="InterPro" id="IPR032093">
    <property type="entry name" value="PhoD_N"/>
</dbReference>
<feature type="signal peptide" evidence="1">
    <location>
        <begin position="1"/>
        <end position="24"/>
    </location>
</feature>
<evidence type="ECO:0000259" key="3">
    <source>
        <dbReference type="Pfam" id="PF16655"/>
    </source>
</evidence>
<feature type="domain" description="PhoD-like phosphatase metallophosphatase" evidence="2">
    <location>
        <begin position="157"/>
        <end position="604"/>
    </location>
</feature>
<dbReference type="Pfam" id="PF16655">
    <property type="entry name" value="PhoD_N"/>
    <property type="match status" value="1"/>
</dbReference>
<reference evidence="4 5" key="1">
    <citation type="submission" date="2016-10" db="EMBL/GenBank/DDBJ databases">
        <authorList>
            <person name="de Groot N.N."/>
        </authorList>
    </citation>
    <scope>NUCLEOTIDE SEQUENCE [LARGE SCALE GENOMIC DNA]</scope>
    <source>
        <strain evidence="4 5">DSM 15123</strain>
    </source>
</reference>
<evidence type="ECO:0000313" key="5">
    <source>
        <dbReference type="Proteomes" id="UP000199531"/>
    </source>
</evidence>
<dbReference type="AlphaFoldDB" id="A0A1H8EFL7"/>
<evidence type="ECO:0000313" key="4">
    <source>
        <dbReference type="EMBL" id="SEN18371.1"/>
    </source>
</evidence>
<feature type="domain" description="Phospholipase D N-terminal" evidence="3">
    <location>
        <begin position="53"/>
        <end position="144"/>
    </location>
</feature>
<name>A0A1H8EFL7_9BURK</name>
<dbReference type="PANTHER" id="PTHR43606">
    <property type="entry name" value="PHOSPHATASE, PUTATIVE (AFU_ORTHOLOGUE AFUA_6G08710)-RELATED"/>
    <property type="match status" value="1"/>
</dbReference>
<dbReference type="InterPro" id="IPR029052">
    <property type="entry name" value="Metallo-depent_PP-like"/>
</dbReference>
<dbReference type="Gene3D" id="3.60.21.70">
    <property type="entry name" value="PhoD-like phosphatase"/>
    <property type="match status" value="1"/>
</dbReference>
<dbReference type="RefSeq" id="WP_091813830.1">
    <property type="nucleotide sequence ID" value="NZ_FOCW01000001.1"/>
</dbReference>
<gene>
    <name evidence="4" type="ORF">SAMN02745977_00675</name>
</gene>
<evidence type="ECO:0000256" key="1">
    <source>
        <dbReference type="SAM" id="SignalP"/>
    </source>
</evidence>
<dbReference type="PANTHER" id="PTHR43606:SF2">
    <property type="entry name" value="ALKALINE PHOSPHATASE FAMILY PROTEIN (AFU_ORTHOLOGUE AFUA_5G03860)"/>
    <property type="match status" value="1"/>
</dbReference>
<dbReference type="InterPro" id="IPR052900">
    <property type="entry name" value="Phospholipid_Metab_Enz"/>
</dbReference>
<dbReference type="PROSITE" id="PS51257">
    <property type="entry name" value="PROKAR_LIPOPROTEIN"/>
    <property type="match status" value="1"/>
</dbReference>
<feature type="chain" id="PRO_5011554022" evidence="1">
    <location>
        <begin position="25"/>
        <end position="639"/>
    </location>
</feature>
<dbReference type="EMBL" id="FOCW01000001">
    <property type="protein sequence ID" value="SEN18371.1"/>
    <property type="molecule type" value="Genomic_DNA"/>
</dbReference>